<dbReference type="InterPro" id="IPR001841">
    <property type="entry name" value="Znf_RING"/>
</dbReference>
<dbReference type="EMBL" id="JADFTS010000009">
    <property type="protein sequence ID" value="KAF9590808.1"/>
    <property type="molecule type" value="Genomic_DNA"/>
</dbReference>
<dbReference type="PANTHER" id="PTHR45977:SF13">
    <property type="entry name" value="GB|AAF27103.1"/>
    <property type="match status" value="1"/>
</dbReference>
<keyword evidence="11" id="KW-0472">Membrane</keyword>
<dbReference type="PROSITE" id="PS50089">
    <property type="entry name" value="ZF_RING_2"/>
    <property type="match status" value="1"/>
</dbReference>
<comment type="subcellular location">
    <subcellularLocation>
        <location evidence="2">Membrane</location>
        <topology evidence="2">Multi-pass membrane protein</topology>
    </subcellularLocation>
</comment>
<reference evidence="15 16" key="1">
    <citation type="submission" date="2020-10" db="EMBL/GenBank/DDBJ databases">
        <title>The Coptis chinensis genome and diversification of protoberbering-type alkaloids.</title>
        <authorList>
            <person name="Wang B."/>
            <person name="Shu S."/>
            <person name="Song C."/>
            <person name="Liu Y."/>
        </authorList>
    </citation>
    <scope>NUCLEOTIDE SEQUENCE [LARGE SCALE GENOMIC DNA]</scope>
    <source>
        <strain evidence="15">HL-2020</strain>
        <tissue evidence="15">Leaf</tissue>
    </source>
</reference>
<comment type="caution">
    <text evidence="15">The sequence shown here is derived from an EMBL/GenBank/DDBJ whole genome shotgun (WGS) entry which is preliminary data.</text>
</comment>
<evidence type="ECO:0000256" key="1">
    <source>
        <dbReference type="ARBA" id="ARBA00000900"/>
    </source>
</evidence>
<evidence type="ECO:0000256" key="10">
    <source>
        <dbReference type="ARBA" id="ARBA00022989"/>
    </source>
</evidence>
<evidence type="ECO:0000256" key="3">
    <source>
        <dbReference type="ARBA" id="ARBA00012483"/>
    </source>
</evidence>
<dbReference type="OrthoDB" id="8062037at2759"/>
<keyword evidence="6" id="KW-0479">Metal-binding</keyword>
<evidence type="ECO:0000256" key="7">
    <source>
        <dbReference type="ARBA" id="ARBA00022771"/>
    </source>
</evidence>
<evidence type="ECO:0000313" key="15">
    <source>
        <dbReference type="EMBL" id="KAF9590808.1"/>
    </source>
</evidence>
<gene>
    <name evidence="15" type="ORF">IFM89_038400</name>
</gene>
<evidence type="ECO:0000256" key="2">
    <source>
        <dbReference type="ARBA" id="ARBA00004141"/>
    </source>
</evidence>
<dbReference type="Gene3D" id="3.30.40.10">
    <property type="entry name" value="Zinc/RING finger domain, C3HC4 (zinc finger)"/>
    <property type="match status" value="1"/>
</dbReference>
<dbReference type="PANTHER" id="PTHR45977">
    <property type="entry name" value="TARGET OF ERK KINASE MPK-1"/>
    <property type="match status" value="1"/>
</dbReference>
<keyword evidence="10" id="KW-1133">Transmembrane helix</keyword>
<evidence type="ECO:0000256" key="5">
    <source>
        <dbReference type="ARBA" id="ARBA00022692"/>
    </source>
</evidence>
<name>A0A835H3B5_9MAGN</name>
<dbReference type="GO" id="GO:0000325">
    <property type="term" value="C:plant-type vacuole"/>
    <property type="evidence" value="ECO:0007669"/>
    <property type="project" value="TreeGrafter"/>
</dbReference>
<accession>A0A835H3B5</accession>
<dbReference type="FunFam" id="3.30.40.10:FF:000468">
    <property type="entry name" value="RING/U-box superfamily protein"/>
    <property type="match status" value="1"/>
</dbReference>
<dbReference type="GO" id="GO:0016020">
    <property type="term" value="C:membrane"/>
    <property type="evidence" value="ECO:0007669"/>
    <property type="project" value="UniProtKB-SubCell"/>
</dbReference>
<keyword evidence="16" id="KW-1185">Reference proteome</keyword>
<evidence type="ECO:0000256" key="8">
    <source>
        <dbReference type="ARBA" id="ARBA00022786"/>
    </source>
</evidence>
<evidence type="ECO:0000313" key="16">
    <source>
        <dbReference type="Proteomes" id="UP000631114"/>
    </source>
</evidence>
<dbReference type="Proteomes" id="UP000631114">
    <property type="component" value="Unassembled WGS sequence"/>
</dbReference>
<dbReference type="EC" id="2.3.2.27" evidence="3"/>
<feature type="domain" description="RING-type" evidence="14">
    <location>
        <begin position="228"/>
        <end position="269"/>
    </location>
</feature>
<dbReference type="Pfam" id="PF13639">
    <property type="entry name" value="zf-RING_2"/>
    <property type="match status" value="1"/>
</dbReference>
<sequence length="331" mass="38060">MSGTANDLPFVPGNWRSGSESNIYAPRNNAWNWPSAGRTLSYSTGIAREGGMSDSTDTRSPVTENWRAGSNSDVREPNSHWNRPAHVPRPLPYRPPEPSRGTQDPWRLFEDRVRTGPYALNRFPLHPFSPMRIVVLEEEVVPEVNPRLRQFIQESPPRIRGQWNTQLTSDEDESRLTQEEQKKALKKLKKQIYNPYPKNKTKKLALYYRDNASLNKREKEQDDDGKTCAICLEDFVYKQEVLVTPCNHMFHNECIVPWVKSNGQCPVCRFALGKQNRENTLLLTNNNNAHLAANDRMTILTNNNNAHLAANELISLIRAMEEAFEWVHIPE</sequence>
<evidence type="ECO:0000256" key="13">
    <source>
        <dbReference type="SAM" id="MobiDB-lite"/>
    </source>
</evidence>
<dbReference type="SMART" id="SM00184">
    <property type="entry name" value="RING"/>
    <property type="match status" value="1"/>
</dbReference>
<dbReference type="InterPro" id="IPR013083">
    <property type="entry name" value="Znf_RING/FYVE/PHD"/>
</dbReference>
<keyword evidence="5" id="KW-0812">Transmembrane</keyword>
<evidence type="ECO:0000256" key="11">
    <source>
        <dbReference type="ARBA" id="ARBA00023136"/>
    </source>
</evidence>
<keyword evidence="7 12" id="KW-0863">Zinc-finger</keyword>
<evidence type="ECO:0000256" key="4">
    <source>
        <dbReference type="ARBA" id="ARBA00022679"/>
    </source>
</evidence>
<evidence type="ECO:0000256" key="6">
    <source>
        <dbReference type="ARBA" id="ARBA00022723"/>
    </source>
</evidence>
<comment type="catalytic activity">
    <reaction evidence="1">
        <text>S-ubiquitinyl-[E2 ubiquitin-conjugating enzyme]-L-cysteine + [acceptor protein]-L-lysine = [E2 ubiquitin-conjugating enzyme]-L-cysteine + N(6)-ubiquitinyl-[acceptor protein]-L-lysine.</text>
        <dbReference type="EC" id="2.3.2.27"/>
    </reaction>
</comment>
<keyword evidence="8" id="KW-0833">Ubl conjugation pathway</keyword>
<evidence type="ECO:0000259" key="14">
    <source>
        <dbReference type="PROSITE" id="PS50089"/>
    </source>
</evidence>
<dbReference type="GO" id="GO:0008270">
    <property type="term" value="F:zinc ion binding"/>
    <property type="evidence" value="ECO:0007669"/>
    <property type="project" value="UniProtKB-KW"/>
</dbReference>
<evidence type="ECO:0000256" key="12">
    <source>
        <dbReference type="PROSITE-ProRule" id="PRU00175"/>
    </source>
</evidence>
<feature type="compositionally biased region" description="Polar residues" evidence="13">
    <location>
        <begin position="53"/>
        <end position="72"/>
    </location>
</feature>
<evidence type="ECO:0000256" key="9">
    <source>
        <dbReference type="ARBA" id="ARBA00022833"/>
    </source>
</evidence>
<protein>
    <recommendedName>
        <fullName evidence="3">RING-type E3 ubiquitin transferase</fullName>
        <ecNumber evidence="3">2.3.2.27</ecNumber>
    </recommendedName>
</protein>
<organism evidence="15 16">
    <name type="scientific">Coptis chinensis</name>
    <dbReference type="NCBI Taxonomy" id="261450"/>
    <lineage>
        <taxon>Eukaryota</taxon>
        <taxon>Viridiplantae</taxon>
        <taxon>Streptophyta</taxon>
        <taxon>Embryophyta</taxon>
        <taxon>Tracheophyta</taxon>
        <taxon>Spermatophyta</taxon>
        <taxon>Magnoliopsida</taxon>
        <taxon>Ranunculales</taxon>
        <taxon>Ranunculaceae</taxon>
        <taxon>Coptidoideae</taxon>
        <taxon>Coptis</taxon>
    </lineage>
</organism>
<keyword evidence="4" id="KW-0808">Transferase</keyword>
<dbReference type="GO" id="GO:0006511">
    <property type="term" value="P:ubiquitin-dependent protein catabolic process"/>
    <property type="evidence" value="ECO:0007669"/>
    <property type="project" value="TreeGrafter"/>
</dbReference>
<keyword evidence="9" id="KW-0862">Zinc</keyword>
<dbReference type="GO" id="GO:0016567">
    <property type="term" value="P:protein ubiquitination"/>
    <property type="evidence" value="ECO:0007669"/>
    <property type="project" value="TreeGrafter"/>
</dbReference>
<proteinExistence type="predicted"/>
<dbReference type="GO" id="GO:0061630">
    <property type="term" value="F:ubiquitin protein ligase activity"/>
    <property type="evidence" value="ECO:0007669"/>
    <property type="project" value="UniProtKB-EC"/>
</dbReference>
<dbReference type="AlphaFoldDB" id="A0A835H3B5"/>
<feature type="compositionally biased region" description="Pro residues" evidence="13">
    <location>
        <begin position="87"/>
        <end position="98"/>
    </location>
</feature>
<feature type="region of interest" description="Disordered" evidence="13">
    <location>
        <begin position="46"/>
        <end position="105"/>
    </location>
</feature>
<dbReference type="SUPFAM" id="SSF57850">
    <property type="entry name" value="RING/U-box"/>
    <property type="match status" value="1"/>
</dbReference>